<evidence type="ECO:0000313" key="2">
    <source>
        <dbReference type="EMBL" id="MBW0509577.1"/>
    </source>
</evidence>
<dbReference type="AlphaFoldDB" id="A0A9Q3HMH0"/>
<proteinExistence type="predicted"/>
<gene>
    <name evidence="2" type="ORF">O181_049292</name>
</gene>
<feature type="compositionally biased region" description="Acidic residues" evidence="1">
    <location>
        <begin position="33"/>
        <end position="49"/>
    </location>
</feature>
<evidence type="ECO:0000313" key="3">
    <source>
        <dbReference type="Proteomes" id="UP000765509"/>
    </source>
</evidence>
<evidence type="ECO:0000256" key="1">
    <source>
        <dbReference type="SAM" id="MobiDB-lite"/>
    </source>
</evidence>
<feature type="region of interest" description="Disordered" evidence="1">
    <location>
        <begin position="1"/>
        <end position="80"/>
    </location>
</feature>
<organism evidence="2 3">
    <name type="scientific">Austropuccinia psidii MF-1</name>
    <dbReference type="NCBI Taxonomy" id="1389203"/>
    <lineage>
        <taxon>Eukaryota</taxon>
        <taxon>Fungi</taxon>
        <taxon>Dikarya</taxon>
        <taxon>Basidiomycota</taxon>
        <taxon>Pucciniomycotina</taxon>
        <taxon>Pucciniomycetes</taxon>
        <taxon>Pucciniales</taxon>
        <taxon>Sphaerophragmiaceae</taxon>
        <taxon>Austropuccinia</taxon>
    </lineage>
</organism>
<protein>
    <recommendedName>
        <fullName evidence="4">DUF4939 domain-containing protein</fullName>
    </recommendedName>
</protein>
<name>A0A9Q3HMH0_9BASI</name>
<accession>A0A9Q3HMH0</accession>
<keyword evidence="3" id="KW-1185">Reference proteome</keyword>
<dbReference type="Proteomes" id="UP000765509">
    <property type="component" value="Unassembled WGS sequence"/>
</dbReference>
<feature type="compositionally biased region" description="Low complexity" evidence="1">
    <location>
        <begin position="9"/>
        <end position="20"/>
    </location>
</feature>
<evidence type="ECO:0008006" key="4">
    <source>
        <dbReference type="Google" id="ProtNLM"/>
    </source>
</evidence>
<feature type="compositionally biased region" description="Polar residues" evidence="1">
    <location>
        <begin position="59"/>
        <end position="80"/>
    </location>
</feature>
<dbReference type="EMBL" id="AVOT02021017">
    <property type="protein sequence ID" value="MBW0509577.1"/>
    <property type="molecule type" value="Genomic_DNA"/>
</dbReference>
<reference evidence="2" key="1">
    <citation type="submission" date="2021-03" db="EMBL/GenBank/DDBJ databases">
        <title>Draft genome sequence of rust myrtle Austropuccinia psidii MF-1, a brazilian biotype.</title>
        <authorList>
            <person name="Quecine M.C."/>
            <person name="Pachon D.M.R."/>
            <person name="Bonatelli M.L."/>
            <person name="Correr F.H."/>
            <person name="Franceschini L.M."/>
            <person name="Leite T.F."/>
            <person name="Margarido G.R.A."/>
            <person name="Almeida C.A."/>
            <person name="Ferrarezi J.A."/>
            <person name="Labate C.A."/>
        </authorList>
    </citation>
    <scope>NUCLEOTIDE SEQUENCE</scope>
    <source>
        <strain evidence="2">MF-1</strain>
    </source>
</reference>
<sequence length="168" mass="18319">MQEGRGTRRSSSFSGVVGTFPGITRTTYKDPGENDADEEESSVEEEGSDSTEAAHTPVRESQGNGGVTISQSNQPASHQSGPSLLAIIHQKIHIMANLQAASRTAALKTLSMKAPDCFDGTQLFKVRSFIQSCQCIFHNDKENFAEGRKKVLYAISFLIGRAEQWIEP</sequence>
<comment type="caution">
    <text evidence="2">The sequence shown here is derived from an EMBL/GenBank/DDBJ whole genome shotgun (WGS) entry which is preliminary data.</text>
</comment>